<feature type="transmembrane region" description="Helical" evidence="1">
    <location>
        <begin position="100"/>
        <end position="119"/>
    </location>
</feature>
<organism evidence="2 3">
    <name type="scientific">Macrostomum lignano</name>
    <dbReference type="NCBI Taxonomy" id="282301"/>
    <lineage>
        <taxon>Eukaryota</taxon>
        <taxon>Metazoa</taxon>
        <taxon>Spiralia</taxon>
        <taxon>Lophotrochozoa</taxon>
        <taxon>Platyhelminthes</taxon>
        <taxon>Rhabditophora</taxon>
        <taxon>Macrostomorpha</taxon>
        <taxon>Macrostomida</taxon>
        <taxon>Macrostomidae</taxon>
        <taxon>Macrostomum</taxon>
    </lineage>
</organism>
<accession>A0A267FGZ9</accession>
<keyword evidence="3" id="KW-1185">Reference proteome</keyword>
<keyword evidence="1" id="KW-1133">Transmembrane helix</keyword>
<gene>
    <name evidence="2" type="ORF">BOX15_Mlig030314g1</name>
</gene>
<feature type="transmembrane region" description="Helical" evidence="1">
    <location>
        <begin position="131"/>
        <end position="153"/>
    </location>
</feature>
<comment type="caution">
    <text evidence="2">The sequence shown here is derived from an EMBL/GenBank/DDBJ whole genome shotgun (WGS) entry which is preliminary data.</text>
</comment>
<dbReference type="EMBL" id="NIVC01001044">
    <property type="protein sequence ID" value="PAA73041.1"/>
    <property type="molecule type" value="Genomic_DNA"/>
</dbReference>
<keyword evidence="1" id="KW-0812">Transmembrane</keyword>
<evidence type="ECO:0000313" key="3">
    <source>
        <dbReference type="Proteomes" id="UP000215902"/>
    </source>
</evidence>
<feature type="transmembrane region" description="Helical" evidence="1">
    <location>
        <begin position="6"/>
        <end position="29"/>
    </location>
</feature>
<evidence type="ECO:0000313" key="2">
    <source>
        <dbReference type="EMBL" id="PAA73041.1"/>
    </source>
</evidence>
<proteinExistence type="predicted"/>
<sequence length="221" mass="24297">MDRPLAYLQLVLGISALTIVILLLFRLFTQISFDQDPASNYAYYFVSFTLSVIALAFSVAYVGSGVTAVVLVKTTPYGPRYVSSLLKTLMFNSMAVPCQLVQLVLSLIALFYYVTSTVMHSKEKQTKRNQLYLCVAGFGINLLLCGSLGGLSVRLIRKTYHLCASVSAGELEMQLLRPENCPCRQAEQQQLRLQLQHEASPAAVHLGGHSNGDIPGVMGHY</sequence>
<protein>
    <submittedName>
        <fullName evidence="2">Uncharacterized protein</fullName>
    </submittedName>
</protein>
<evidence type="ECO:0000256" key="1">
    <source>
        <dbReference type="SAM" id="Phobius"/>
    </source>
</evidence>
<dbReference type="Proteomes" id="UP000215902">
    <property type="component" value="Unassembled WGS sequence"/>
</dbReference>
<dbReference type="AlphaFoldDB" id="A0A267FGZ9"/>
<keyword evidence="1" id="KW-0472">Membrane</keyword>
<reference evidence="2 3" key="1">
    <citation type="submission" date="2017-06" db="EMBL/GenBank/DDBJ databases">
        <title>A platform for efficient transgenesis in Macrostomum lignano, a flatworm model organism for stem cell research.</title>
        <authorList>
            <person name="Berezikov E."/>
        </authorList>
    </citation>
    <scope>NUCLEOTIDE SEQUENCE [LARGE SCALE GENOMIC DNA]</scope>
    <source>
        <strain evidence="2">DV1</strain>
        <tissue evidence="2">Whole organism</tissue>
    </source>
</reference>
<feature type="transmembrane region" description="Helical" evidence="1">
    <location>
        <begin position="41"/>
        <end position="63"/>
    </location>
</feature>
<name>A0A267FGZ9_9PLAT</name>